<evidence type="ECO:0000256" key="22">
    <source>
        <dbReference type="SAM" id="MobiDB-lite"/>
    </source>
</evidence>
<evidence type="ECO:0000256" key="4">
    <source>
        <dbReference type="ARBA" id="ARBA00022618"/>
    </source>
</evidence>
<dbReference type="EMBL" id="JACHDO010000001">
    <property type="protein sequence ID" value="MBB5489257.1"/>
    <property type="molecule type" value="Genomic_DNA"/>
</dbReference>
<evidence type="ECO:0000256" key="7">
    <source>
        <dbReference type="ARBA" id="ARBA00022692"/>
    </source>
</evidence>
<keyword evidence="10 23" id="KW-1133">Transmembrane helix</keyword>
<dbReference type="RefSeq" id="WP_184361126.1">
    <property type="nucleotide sequence ID" value="NZ_BAAAKM010000081.1"/>
</dbReference>
<protein>
    <recommendedName>
        <fullName evidence="17">Probable peptidoglycan glycosyltransferase FtsW</fullName>
        <ecNumber evidence="19">2.4.99.28</ecNumber>
    </recommendedName>
    <alternativeName>
        <fullName evidence="18">Cell division protein FtsW</fullName>
    </alternativeName>
    <alternativeName>
        <fullName evidence="15">Cell wall polymerase</fullName>
    </alternativeName>
    <alternativeName>
        <fullName evidence="14">Peptidoglycan polymerase</fullName>
    </alternativeName>
</protein>
<feature type="transmembrane region" description="Helical" evidence="23">
    <location>
        <begin position="374"/>
        <end position="393"/>
    </location>
</feature>
<evidence type="ECO:0000256" key="5">
    <source>
        <dbReference type="ARBA" id="ARBA00022676"/>
    </source>
</evidence>
<keyword evidence="7 23" id="KW-0812">Transmembrane</keyword>
<keyword evidence="25" id="KW-1185">Reference proteome</keyword>
<evidence type="ECO:0000256" key="11">
    <source>
        <dbReference type="ARBA" id="ARBA00023136"/>
    </source>
</evidence>
<dbReference type="Proteomes" id="UP000579647">
    <property type="component" value="Unassembled WGS sequence"/>
</dbReference>
<keyword evidence="11 23" id="KW-0472">Membrane</keyword>
<keyword evidence="4 24" id="KW-0132">Cell division</keyword>
<dbReference type="Pfam" id="PF01098">
    <property type="entry name" value="FTSW_RODA_SPOVE"/>
    <property type="match status" value="1"/>
</dbReference>
<evidence type="ECO:0000256" key="2">
    <source>
        <dbReference type="ARBA" id="ARBA00004752"/>
    </source>
</evidence>
<evidence type="ECO:0000256" key="16">
    <source>
        <dbReference type="ARBA" id="ARBA00038053"/>
    </source>
</evidence>
<keyword evidence="5" id="KW-0328">Glycosyltransferase</keyword>
<evidence type="ECO:0000256" key="6">
    <source>
        <dbReference type="ARBA" id="ARBA00022679"/>
    </source>
</evidence>
<dbReference type="GO" id="GO:0005886">
    <property type="term" value="C:plasma membrane"/>
    <property type="evidence" value="ECO:0007669"/>
    <property type="project" value="UniProtKB-SubCell"/>
</dbReference>
<feature type="transmembrane region" description="Helical" evidence="23">
    <location>
        <begin position="296"/>
        <end position="317"/>
    </location>
</feature>
<accession>A0A840WBY9</accession>
<feature type="compositionally biased region" description="Low complexity" evidence="22">
    <location>
        <begin position="429"/>
        <end position="439"/>
    </location>
</feature>
<evidence type="ECO:0000256" key="18">
    <source>
        <dbReference type="ARBA" id="ARBA00041418"/>
    </source>
</evidence>
<name>A0A840WBY9_9ACTN</name>
<reference evidence="24 25" key="1">
    <citation type="submission" date="2020-08" db="EMBL/GenBank/DDBJ databases">
        <title>Sequencing the genomes of 1000 actinobacteria strains.</title>
        <authorList>
            <person name="Klenk H.-P."/>
        </authorList>
    </citation>
    <scope>NUCLEOTIDE SEQUENCE [LARGE SCALE GENOMIC DNA]</scope>
    <source>
        <strain evidence="24 25">DSM 44598</strain>
    </source>
</reference>
<keyword evidence="3" id="KW-1003">Cell membrane</keyword>
<feature type="transmembrane region" description="Helical" evidence="23">
    <location>
        <begin position="172"/>
        <end position="190"/>
    </location>
</feature>
<comment type="pathway">
    <text evidence="2">Cell wall biogenesis; peptidoglycan biosynthesis.</text>
</comment>
<dbReference type="PANTHER" id="PTHR30474:SF2">
    <property type="entry name" value="PEPTIDOGLYCAN GLYCOSYLTRANSFERASE FTSW-RELATED"/>
    <property type="match status" value="1"/>
</dbReference>
<dbReference type="PROSITE" id="PS00428">
    <property type="entry name" value="FTSW_RODA_SPOVE"/>
    <property type="match status" value="1"/>
</dbReference>
<comment type="function">
    <text evidence="21">Peptidoglycan polymerase that is essential for cell division.</text>
</comment>
<feature type="transmembrane region" description="Helical" evidence="23">
    <location>
        <begin position="196"/>
        <end position="213"/>
    </location>
</feature>
<dbReference type="InterPro" id="IPR013437">
    <property type="entry name" value="FtsW"/>
</dbReference>
<feature type="transmembrane region" description="Helical" evidence="23">
    <location>
        <begin position="220"/>
        <end position="237"/>
    </location>
</feature>
<evidence type="ECO:0000313" key="25">
    <source>
        <dbReference type="Proteomes" id="UP000579647"/>
    </source>
</evidence>
<feature type="transmembrane region" description="Helical" evidence="23">
    <location>
        <begin position="40"/>
        <end position="61"/>
    </location>
</feature>
<comment type="subcellular location">
    <subcellularLocation>
        <location evidence="1">Cell membrane</location>
        <topology evidence="1">Multi-pass membrane protein</topology>
    </subcellularLocation>
</comment>
<dbReference type="GO" id="GO:0051301">
    <property type="term" value="P:cell division"/>
    <property type="evidence" value="ECO:0007669"/>
    <property type="project" value="UniProtKB-KW"/>
</dbReference>
<keyword evidence="13" id="KW-0961">Cell wall biogenesis/degradation</keyword>
<dbReference type="GO" id="GO:0015648">
    <property type="term" value="F:lipid-linked peptidoglycan transporter activity"/>
    <property type="evidence" value="ECO:0007669"/>
    <property type="project" value="TreeGrafter"/>
</dbReference>
<evidence type="ECO:0000256" key="23">
    <source>
        <dbReference type="SAM" id="Phobius"/>
    </source>
</evidence>
<dbReference type="EC" id="2.4.99.28" evidence="19"/>
<evidence type="ECO:0000256" key="17">
    <source>
        <dbReference type="ARBA" id="ARBA00041185"/>
    </source>
</evidence>
<evidence type="ECO:0000256" key="14">
    <source>
        <dbReference type="ARBA" id="ARBA00032370"/>
    </source>
</evidence>
<dbReference type="PANTHER" id="PTHR30474">
    <property type="entry name" value="CELL CYCLE PROTEIN"/>
    <property type="match status" value="1"/>
</dbReference>
<evidence type="ECO:0000256" key="19">
    <source>
        <dbReference type="ARBA" id="ARBA00044770"/>
    </source>
</evidence>
<keyword evidence="9" id="KW-0573">Peptidoglycan synthesis</keyword>
<dbReference type="GO" id="GO:0008955">
    <property type="term" value="F:peptidoglycan glycosyltransferase activity"/>
    <property type="evidence" value="ECO:0007669"/>
    <property type="project" value="UniProtKB-EC"/>
</dbReference>
<dbReference type="GO" id="GO:0071555">
    <property type="term" value="P:cell wall organization"/>
    <property type="evidence" value="ECO:0007669"/>
    <property type="project" value="UniProtKB-KW"/>
</dbReference>
<dbReference type="GO" id="GO:0009252">
    <property type="term" value="P:peptidoglycan biosynthetic process"/>
    <property type="evidence" value="ECO:0007669"/>
    <property type="project" value="UniProtKB-KW"/>
</dbReference>
<evidence type="ECO:0000256" key="8">
    <source>
        <dbReference type="ARBA" id="ARBA00022960"/>
    </source>
</evidence>
<evidence type="ECO:0000313" key="24">
    <source>
        <dbReference type="EMBL" id="MBB5489257.1"/>
    </source>
</evidence>
<evidence type="ECO:0000256" key="21">
    <source>
        <dbReference type="ARBA" id="ARBA00049966"/>
    </source>
</evidence>
<feature type="transmembrane region" description="Helical" evidence="23">
    <location>
        <begin position="106"/>
        <end position="123"/>
    </location>
</feature>
<keyword evidence="8" id="KW-0133">Cell shape</keyword>
<evidence type="ECO:0000256" key="13">
    <source>
        <dbReference type="ARBA" id="ARBA00023316"/>
    </source>
</evidence>
<evidence type="ECO:0000256" key="3">
    <source>
        <dbReference type="ARBA" id="ARBA00022475"/>
    </source>
</evidence>
<keyword evidence="12" id="KW-0131">Cell cycle</keyword>
<evidence type="ECO:0000256" key="1">
    <source>
        <dbReference type="ARBA" id="ARBA00004651"/>
    </source>
</evidence>
<evidence type="ECO:0000256" key="12">
    <source>
        <dbReference type="ARBA" id="ARBA00023306"/>
    </source>
</evidence>
<dbReference type="GO" id="GO:0032153">
    <property type="term" value="C:cell division site"/>
    <property type="evidence" value="ECO:0007669"/>
    <property type="project" value="TreeGrafter"/>
</dbReference>
<dbReference type="InterPro" id="IPR018365">
    <property type="entry name" value="Cell_cycle_FtsW-rel_CS"/>
</dbReference>
<evidence type="ECO:0000256" key="15">
    <source>
        <dbReference type="ARBA" id="ARBA00033270"/>
    </source>
</evidence>
<proteinExistence type="inferred from homology"/>
<evidence type="ECO:0000256" key="10">
    <source>
        <dbReference type="ARBA" id="ARBA00022989"/>
    </source>
</evidence>
<gene>
    <name evidence="24" type="ORF">HNR07_000394</name>
</gene>
<comment type="catalytic activity">
    <reaction evidence="20">
        <text>[GlcNAc-(1-&gt;4)-Mur2Ac(oyl-L-Ala-gamma-D-Glu-L-Lys-D-Ala-D-Ala)](n)-di-trans,octa-cis-undecaprenyl diphosphate + beta-D-GlcNAc-(1-&gt;4)-Mur2Ac(oyl-L-Ala-gamma-D-Glu-L-Lys-D-Ala-D-Ala)-di-trans,octa-cis-undecaprenyl diphosphate = [GlcNAc-(1-&gt;4)-Mur2Ac(oyl-L-Ala-gamma-D-Glu-L-Lys-D-Ala-D-Ala)](n+1)-di-trans,octa-cis-undecaprenyl diphosphate + di-trans,octa-cis-undecaprenyl diphosphate + H(+)</text>
        <dbReference type="Rhea" id="RHEA:23708"/>
        <dbReference type="Rhea" id="RHEA-COMP:9602"/>
        <dbReference type="Rhea" id="RHEA-COMP:9603"/>
        <dbReference type="ChEBI" id="CHEBI:15378"/>
        <dbReference type="ChEBI" id="CHEBI:58405"/>
        <dbReference type="ChEBI" id="CHEBI:60033"/>
        <dbReference type="ChEBI" id="CHEBI:78435"/>
        <dbReference type="EC" id="2.4.99.28"/>
    </reaction>
</comment>
<comment type="similarity">
    <text evidence="16">Belongs to the SEDS family. FtsW subfamily.</text>
</comment>
<keyword evidence="6" id="KW-0808">Transferase</keyword>
<dbReference type="NCBIfam" id="TIGR02614">
    <property type="entry name" value="ftsW"/>
    <property type="match status" value="1"/>
</dbReference>
<dbReference type="InterPro" id="IPR001182">
    <property type="entry name" value="FtsW/RodA"/>
</dbReference>
<feature type="compositionally biased region" description="Polar residues" evidence="22">
    <location>
        <begin position="456"/>
        <end position="466"/>
    </location>
</feature>
<organism evidence="24 25">
    <name type="scientific">Nocardiopsis metallicus</name>
    <dbReference type="NCBI Taxonomy" id="179819"/>
    <lineage>
        <taxon>Bacteria</taxon>
        <taxon>Bacillati</taxon>
        <taxon>Actinomycetota</taxon>
        <taxon>Actinomycetes</taxon>
        <taxon>Streptosporangiales</taxon>
        <taxon>Nocardiopsidaceae</taxon>
        <taxon>Nocardiopsis</taxon>
    </lineage>
</organism>
<evidence type="ECO:0000256" key="20">
    <source>
        <dbReference type="ARBA" id="ARBA00049902"/>
    </source>
</evidence>
<evidence type="ECO:0000256" key="9">
    <source>
        <dbReference type="ARBA" id="ARBA00022984"/>
    </source>
</evidence>
<dbReference type="AlphaFoldDB" id="A0A840WBY9"/>
<feature type="region of interest" description="Disordered" evidence="22">
    <location>
        <begin position="429"/>
        <end position="480"/>
    </location>
</feature>
<sequence>MAATTTVPGVSRSRARTATGGRERALWREWARSLDRPLTSYYLILSTGVMLIALGLVMVLSSTMVNSITETGSAFSVFQRQLVSAMIGLPLMVIASQLPLWVFRMVGYPAMILSVALLLLTAFQGTEVNGAIRWLEIGGLLIQPSEPAKIAFALWGANTLARKEELKELTEWRHLLIPLLPGCGLLVLLVLLGSDLSTTLVLLLVFLGLLWVVGAPGRLFLGMFGLVLGLAAIVIAIEPFRMTRITAFLDPGADPTGSGFQSLHGLYALGTGGIFGVGIGASREKWGFLPFAESDFIFAIIGEEFGLIGTLLVLGLFGMLGYAGLRVAYRVKDSFSRLAAFAIVTWILGQAMINIAAVIGLVPVTGIPLPLVSYGGSALIPTMIALGVLLAIARQEPQAQKALAARGPSWVQRALSWLGLENIVASVQKRSGSTSSKRTTAPRPARKSQERGSRTGAKTTAKNNSGPVPAGDRPRRNRRR</sequence>
<feature type="transmembrane region" description="Helical" evidence="23">
    <location>
        <begin position="338"/>
        <end position="362"/>
    </location>
</feature>
<comment type="caution">
    <text evidence="24">The sequence shown here is derived from an EMBL/GenBank/DDBJ whole genome shotgun (WGS) entry which is preliminary data.</text>
</comment>
<dbReference type="GO" id="GO:0008360">
    <property type="term" value="P:regulation of cell shape"/>
    <property type="evidence" value="ECO:0007669"/>
    <property type="project" value="UniProtKB-KW"/>
</dbReference>